<evidence type="ECO:0008006" key="4">
    <source>
        <dbReference type="Google" id="ProtNLM"/>
    </source>
</evidence>
<name>A0ABY3WCT3_9ACTN</name>
<keyword evidence="1" id="KW-0812">Transmembrane</keyword>
<gene>
    <name evidence="2" type="ORF">J4032_01625</name>
</gene>
<keyword evidence="1" id="KW-1133">Transmembrane helix</keyword>
<reference evidence="2 3" key="1">
    <citation type="submission" date="2021-03" db="EMBL/GenBank/DDBJ databases">
        <title>Complete genome of Streptomyces formicae strain 1H-GS9 (DSM 100524).</title>
        <authorList>
            <person name="Atanasov K.E."/>
            <person name="Altabella T."/>
            <person name="Ferrer A."/>
        </authorList>
    </citation>
    <scope>NUCLEOTIDE SEQUENCE [LARGE SCALE GENOMIC DNA]</scope>
    <source>
        <strain evidence="2 3">1H-GS9</strain>
    </source>
</reference>
<protein>
    <recommendedName>
        <fullName evidence="4">Integral membrane protein</fullName>
    </recommendedName>
</protein>
<keyword evidence="3" id="KW-1185">Reference proteome</keyword>
<dbReference type="Proteomes" id="UP000828924">
    <property type="component" value="Chromosome"/>
</dbReference>
<evidence type="ECO:0000256" key="1">
    <source>
        <dbReference type="SAM" id="Phobius"/>
    </source>
</evidence>
<proteinExistence type="predicted"/>
<feature type="transmembrane region" description="Helical" evidence="1">
    <location>
        <begin position="58"/>
        <end position="76"/>
    </location>
</feature>
<accession>A0ABY3WCT3</accession>
<evidence type="ECO:0000313" key="3">
    <source>
        <dbReference type="Proteomes" id="UP000828924"/>
    </source>
</evidence>
<dbReference type="RefSeq" id="WP_242328883.1">
    <property type="nucleotide sequence ID" value="NZ_CP071872.1"/>
</dbReference>
<sequence>MLFAIAAFAIATFAFTLWCSVTVARISDLPWWRRCLPFALFLASNAASLLRAFDMPGIANAAAFPLNVAVIVVALAEIRASRQRRRGEEASGVTAQ</sequence>
<dbReference type="EMBL" id="CP071872">
    <property type="protein sequence ID" value="UNM10379.1"/>
    <property type="molecule type" value="Genomic_DNA"/>
</dbReference>
<evidence type="ECO:0000313" key="2">
    <source>
        <dbReference type="EMBL" id="UNM10379.1"/>
    </source>
</evidence>
<keyword evidence="1" id="KW-0472">Membrane</keyword>
<organism evidence="2 3">
    <name type="scientific">Streptomyces formicae</name>
    <dbReference type="NCBI Taxonomy" id="1616117"/>
    <lineage>
        <taxon>Bacteria</taxon>
        <taxon>Bacillati</taxon>
        <taxon>Actinomycetota</taxon>
        <taxon>Actinomycetes</taxon>
        <taxon>Kitasatosporales</taxon>
        <taxon>Streptomycetaceae</taxon>
        <taxon>Streptomyces</taxon>
    </lineage>
</organism>